<comment type="caution">
    <text evidence="2">The sequence shown here is derived from an EMBL/GenBank/DDBJ whole genome shotgun (WGS) entry which is preliminary data.</text>
</comment>
<dbReference type="EMBL" id="QEYI01000006">
    <property type="protein sequence ID" value="PWE20645.1"/>
    <property type="molecule type" value="Genomic_DNA"/>
</dbReference>
<dbReference type="Pfam" id="PF01863">
    <property type="entry name" value="YgjP-like"/>
    <property type="match status" value="1"/>
</dbReference>
<gene>
    <name evidence="2" type="ORF">DF188_07485</name>
</gene>
<dbReference type="AlphaFoldDB" id="A0A2U2BZH7"/>
<evidence type="ECO:0000313" key="3">
    <source>
        <dbReference type="Proteomes" id="UP000245014"/>
    </source>
</evidence>
<dbReference type="Proteomes" id="UP000245014">
    <property type="component" value="Unassembled WGS sequence"/>
</dbReference>
<dbReference type="CDD" id="cd07344">
    <property type="entry name" value="M48_yhfN_like"/>
    <property type="match status" value="1"/>
</dbReference>
<organism evidence="2 3">
    <name type="scientific">Aliarcobacter skirrowii</name>
    <dbReference type="NCBI Taxonomy" id="28200"/>
    <lineage>
        <taxon>Bacteria</taxon>
        <taxon>Pseudomonadati</taxon>
        <taxon>Campylobacterota</taxon>
        <taxon>Epsilonproteobacteria</taxon>
        <taxon>Campylobacterales</taxon>
        <taxon>Arcobacteraceae</taxon>
        <taxon>Aliarcobacter</taxon>
    </lineage>
</organism>
<sequence length="197" mass="24063">MNFKIELNNFLVDVELQNKKNIKHCYLRVLSDNLIQIKANRYFTILDAKDLIYRKKDWLIENIQKQNSKKLNENEFLYFGEKKLLSDFQIKDLDKFYKEEIQKIIPSLVEKYSNLMQLYPTKISYRKNRRTWGSCNFKNELNFNILLAKYPIFIIEYIVIHELAHIQHKNHSKDFYFLVEKFSPNYKKIEKFFKTLL</sequence>
<dbReference type="RefSeq" id="WP_109158569.1">
    <property type="nucleotide sequence ID" value="NZ_CP034309.1"/>
</dbReference>
<evidence type="ECO:0000313" key="2">
    <source>
        <dbReference type="EMBL" id="PWE20645.1"/>
    </source>
</evidence>
<reference evidence="2 3" key="1">
    <citation type="submission" date="2018-05" db="EMBL/GenBank/DDBJ databases">
        <title>Antimicrobial susceptibility testing and genomic analysis of Arcobacter skirrowii strains and one Arcobacter butzleri isolated from German poultry farms.</title>
        <authorList>
            <person name="Haenel I."/>
            <person name="Hotzel H."/>
            <person name="Tomaso H."/>
            <person name="Busch A."/>
        </authorList>
    </citation>
    <scope>NUCLEOTIDE SEQUENCE [LARGE SCALE GENOMIC DNA]</scope>
    <source>
        <strain evidence="3">v</strain>
    </source>
</reference>
<dbReference type="Gene3D" id="3.30.2010.10">
    <property type="entry name" value="Metalloproteases ('zincins'), catalytic domain"/>
    <property type="match status" value="1"/>
</dbReference>
<dbReference type="InterPro" id="IPR053136">
    <property type="entry name" value="UTP_pyrophosphatase-like"/>
</dbReference>
<name>A0A2U2BZH7_9BACT</name>
<proteinExistence type="predicted"/>
<accession>A0A2U2BZH7</accession>
<dbReference type="STRING" id="28200.GCA_001572935_00392"/>
<dbReference type="PANTHER" id="PTHR30399">
    <property type="entry name" value="UNCHARACTERIZED PROTEIN YGJP"/>
    <property type="match status" value="1"/>
</dbReference>
<dbReference type="InterPro" id="IPR002725">
    <property type="entry name" value="YgjP-like_metallopeptidase"/>
</dbReference>
<dbReference type="PANTHER" id="PTHR30399:SF1">
    <property type="entry name" value="UTP PYROPHOSPHATASE"/>
    <property type="match status" value="1"/>
</dbReference>
<dbReference type="KEGG" id="ask:EI285_04690"/>
<evidence type="ECO:0000259" key="1">
    <source>
        <dbReference type="Pfam" id="PF01863"/>
    </source>
</evidence>
<feature type="domain" description="YgjP-like metallopeptidase" evidence="1">
    <location>
        <begin position="89"/>
        <end position="192"/>
    </location>
</feature>
<protein>
    <submittedName>
        <fullName evidence="2">M48 family peptidase</fullName>
    </submittedName>
</protein>